<sequence length="1152" mass="126600">MATDEQRAFFQSLSVPTPEAVKHLHQLQKEPSGWALAEQLMHEQSPACQFYGAHTLQVKISRDWATLTPDQRNPLRDQLVRWIAEHATGTAAVLTKLCLALVTLSIKTVPTGEWTEFIPTTLQWLRDAGQRQFPGHPATIDRAILEFLSVLPEETHRSDLVDPTKRAKYAQEITSAFPLILATIRAYLGHIGTPEQGLASLAFTCPSETEPGVGTPLQAKTLQCLARWVPQGLPLDQIVPVLHEAMYFLPYAGTCGAACDLIQELFDHPKATQIHTSMLRAFLPFVTSNWLQAVMHDLVASRNEDEARPFCKLLVGFAEMFADYLVPHLADPAVLRLVEYLVTISEYPGYFPVDQELSELPLNFWYLLQEAISDWVMENESDGFQLIPADATLSGSVGTPDQLPLPSATTVPTSASATTDTCKQIRTQSHAIFQRVAQALLRQLVYPSPAEFSQWPRDMRDRFRAYRRDVGDTLLTCYYVLRTSLLDVTMALLLTQVFGEHTTPASPTLPDRWRAAEAALFALRCVAETVPNDLHDPLSRMFDAPLVAQLKAAPSPLPMATYLSVLGAFAEWLNHHPTYLPTALACVTDALGVSELALPAASAFRALCETCKGHLKAMAPSIIEQVVHIVNSIPEHEKPKMFEAIGELLQPLPAQSFAGPFTYLAGNLLTATVDLIPTPATSISADQRAQLLAHLGYLTACSRGLQPPDAEPTGTADATNGRLDAADPTAWPTLQAEAQAWSQIFASEAFGRIRTLLGLLLERVGEALVHDDEVMDAVCLFLKSTLRQLPSLSRTAAQAVVSTGKLAPVLSAVAYPLKLFNVFQLPPGAVIQYLIAQYRRAIAVGPIDGTRNVAQCMALATSFLDTGAHFVAVYGRLRRYTHWYQAMQHIANATPTPTGTTLAGVPSPLGPPASKADGTSPTALVTELLSYAAPLCTPDEAWLAIDTLLQAFIEQTLVLTQAPLPHNLDQFPHLVISLFGFLHKYATTHPVLLTRLPDARLTALFDLTLHCLTLTDRMSLKSVLAFALDIVGLDASAQPELKSFLEHFFRAYGQSLLQELLLGIGGKLPRSMVNHPTELLFKLVVNHFEFTRECAYGLLAQEGFPSNHVDAAAKKAFVTGILGNRQYPKFKDVVHRFSMQCRNMTNLMYGMY</sequence>
<dbReference type="GO" id="GO:0005634">
    <property type="term" value="C:nucleus"/>
    <property type="evidence" value="ECO:0007669"/>
    <property type="project" value="UniProtKB-SubCell"/>
</dbReference>
<dbReference type="InterPro" id="IPR040520">
    <property type="entry name" value="Importin_rep_3"/>
</dbReference>
<evidence type="ECO:0000256" key="6">
    <source>
        <dbReference type="ARBA" id="ARBA00022927"/>
    </source>
</evidence>
<dbReference type="PANTHER" id="PTHR12363:SF33">
    <property type="entry name" value="IMPORTIN-13"/>
    <property type="match status" value="1"/>
</dbReference>
<dbReference type="InterPro" id="IPR040709">
    <property type="entry name" value="Importin_rep_1"/>
</dbReference>
<dbReference type="Pfam" id="PF08389">
    <property type="entry name" value="Xpo1"/>
    <property type="match status" value="1"/>
</dbReference>
<comment type="caution">
    <text evidence="9">The sequence shown here is derived from an EMBL/GenBank/DDBJ whole genome shotgun (WGS) entry which is preliminary data.</text>
</comment>
<keyword evidence="5" id="KW-0677">Repeat</keyword>
<evidence type="ECO:0000256" key="4">
    <source>
        <dbReference type="ARBA" id="ARBA00022448"/>
    </source>
</evidence>
<evidence type="ECO:0000256" key="2">
    <source>
        <dbReference type="ARBA" id="ARBA00007991"/>
    </source>
</evidence>
<dbReference type="GO" id="GO:0006606">
    <property type="term" value="P:protein import into nucleus"/>
    <property type="evidence" value="ECO:0007669"/>
    <property type="project" value="TreeGrafter"/>
</dbReference>
<proteinExistence type="inferred from homology"/>
<evidence type="ECO:0000256" key="5">
    <source>
        <dbReference type="ARBA" id="ARBA00022737"/>
    </source>
</evidence>
<protein>
    <recommendedName>
        <fullName evidence="3">Importin-13</fullName>
    </recommendedName>
</protein>
<feature type="domain" description="Exportin-1/Importin-beta-like" evidence="8">
    <location>
        <begin position="92"/>
        <end position="260"/>
    </location>
</feature>
<evidence type="ECO:0000256" key="7">
    <source>
        <dbReference type="ARBA" id="ARBA00023242"/>
    </source>
</evidence>
<evidence type="ECO:0000259" key="8">
    <source>
        <dbReference type="Pfam" id="PF08389"/>
    </source>
</evidence>
<keyword evidence="10" id="KW-1185">Reference proteome</keyword>
<keyword evidence="6" id="KW-0653">Protein transport</keyword>
<dbReference type="InterPro" id="IPR051345">
    <property type="entry name" value="Importin_beta-like_NTR"/>
</dbReference>
<evidence type="ECO:0000313" key="10">
    <source>
        <dbReference type="Proteomes" id="UP001151582"/>
    </source>
</evidence>
<dbReference type="Proteomes" id="UP001151582">
    <property type="component" value="Unassembled WGS sequence"/>
</dbReference>
<dbReference type="AlphaFoldDB" id="A0A9W8AXX2"/>
<dbReference type="OrthoDB" id="2016913at2759"/>
<evidence type="ECO:0000256" key="3">
    <source>
        <dbReference type="ARBA" id="ARBA00016020"/>
    </source>
</evidence>
<keyword evidence="4" id="KW-0813">Transport</keyword>
<dbReference type="Pfam" id="PF18773">
    <property type="entry name" value="Importin_rep"/>
    <property type="match status" value="1"/>
</dbReference>
<comment type="similarity">
    <text evidence="2">Belongs to the importin beta family.</text>
</comment>
<reference evidence="9" key="1">
    <citation type="submission" date="2022-07" db="EMBL/GenBank/DDBJ databases">
        <title>Phylogenomic reconstructions and comparative analyses of Kickxellomycotina fungi.</title>
        <authorList>
            <person name="Reynolds N.K."/>
            <person name="Stajich J.E."/>
            <person name="Barry K."/>
            <person name="Grigoriev I.V."/>
            <person name="Crous P."/>
            <person name="Smith M.E."/>
        </authorList>
    </citation>
    <scope>NUCLEOTIDE SEQUENCE</scope>
    <source>
        <strain evidence="9">RSA 567</strain>
    </source>
</reference>
<gene>
    <name evidence="9" type="ORF">H4R34_004914</name>
</gene>
<dbReference type="Pfam" id="PF24140">
    <property type="entry name" value="TPR_TNPO3_IPO13_3rd"/>
    <property type="match status" value="1"/>
</dbReference>
<comment type="subcellular location">
    <subcellularLocation>
        <location evidence="1">Nucleus</location>
    </subcellularLocation>
</comment>
<organism evidence="9 10">
    <name type="scientific">Dimargaris verticillata</name>
    <dbReference type="NCBI Taxonomy" id="2761393"/>
    <lineage>
        <taxon>Eukaryota</taxon>
        <taxon>Fungi</taxon>
        <taxon>Fungi incertae sedis</taxon>
        <taxon>Zoopagomycota</taxon>
        <taxon>Kickxellomycotina</taxon>
        <taxon>Dimargaritomycetes</taxon>
        <taxon>Dimargaritales</taxon>
        <taxon>Dimargaritaceae</taxon>
        <taxon>Dimargaris</taxon>
    </lineage>
</organism>
<dbReference type="Gene3D" id="1.25.10.10">
    <property type="entry name" value="Leucine-rich Repeat Variant"/>
    <property type="match status" value="1"/>
</dbReference>
<dbReference type="InterPro" id="IPR057942">
    <property type="entry name" value="TPR_TNPO3_IPO13_3rd"/>
</dbReference>
<dbReference type="InterPro" id="IPR011989">
    <property type="entry name" value="ARM-like"/>
</dbReference>
<dbReference type="EMBL" id="JANBQB010000733">
    <property type="protein sequence ID" value="KAJ1973922.1"/>
    <property type="molecule type" value="Genomic_DNA"/>
</dbReference>
<dbReference type="GO" id="GO:0005737">
    <property type="term" value="C:cytoplasm"/>
    <property type="evidence" value="ECO:0007669"/>
    <property type="project" value="TreeGrafter"/>
</dbReference>
<dbReference type="PANTHER" id="PTHR12363">
    <property type="entry name" value="TRANSPORTIN 3 AND IMPORTIN 13"/>
    <property type="match status" value="1"/>
</dbReference>
<accession>A0A9W8AXX2</accession>
<name>A0A9W8AXX2_9FUNG</name>
<dbReference type="InterPro" id="IPR016024">
    <property type="entry name" value="ARM-type_fold"/>
</dbReference>
<dbReference type="Pfam" id="PF18806">
    <property type="entry name" value="Importin_rep_3"/>
    <property type="match status" value="1"/>
</dbReference>
<dbReference type="SUPFAM" id="SSF48371">
    <property type="entry name" value="ARM repeat"/>
    <property type="match status" value="1"/>
</dbReference>
<keyword evidence="7" id="KW-0539">Nucleus</keyword>
<dbReference type="InterPro" id="IPR013598">
    <property type="entry name" value="Exportin-1/Importin-b-like"/>
</dbReference>
<evidence type="ECO:0000313" key="9">
    <source>
        <dbReference type="EMBL" id="KAJ1973922.1"/>
    </source>
</evidence>
<evidence type="ECO:0000256" key="1">
    <source>
        <dbReference type="ARBA" id="ARBA00004123"/>
    </source>
</evidence>